<dbReference type="PANTHER" id="PTHR32258:SF28">
    <property type="entry name" value="PROTEIN NETWORKED 3A-RELATED"/>
    <property type="match status" value="1"/>
</dbReference>
<dbReference type="PROSITE" id="PS51774">
    <property type="entry name" value="NAB"/>
    <property type="match status" value="1"/>
</dbReference>
<evidence type="ECO:0000313" key="6">
    <source>
        <dbReference type="EMBL" id="KAL0437574.1"/>
    </source>
</evidence>
<accession>A0AAW2W6X1</accession>
<dbReference type="AlphaFoldDB" id="A0AAW2W6X1"/>
<feature type="coiled-coil region" evidence="3">
    <location>
        <begin position="153"/>
        <end position="183"/>
    </location>
</feature>
<comment type="similarity">
    <text evidence="2">Belongs to the NET family.</text>
</comment>
<feature type="compositionally biased region" description="Acidic residues" evidence="4">
    <location>
        <begin position="120"/>
        <end position="136"/>
    </location>
</feature>
<proteinExistence type="inferred from homology"/>
<evidence type="ECO:0000256" key="3">
    <source>
        <dbReference type="SAM" id="Coils"/>
    </source>
</evidence>
<protein>
    <submittedName>
        <fullName evidence="6">Protein NETWORKED 3A</fullName>
    </submittedName>
</protein>
<evidence type="ECO:0000256" key="1">
    <source>
        <dbReference type="ARBA" id="ARBA00023054"/>
    </source>
</evidence>
<gene>
    <name evidence="6" type="ORF">Sradi_0465300</name>
</gene>
<feature type="domain" description="NAB" evidence="5">
    <location>
        <begin position="10"/>
        <end position="96"/>
    </location>
</feature>
<reference evidence="6" key="2">
    <citation type="journal article" date="2024" name="Plant">
        <title>Genomic evolution and insights into agronomic trait innovations of Sesamum species.</title>
        <authorList>
            <person name="Miao H."/>
            <person name="Wang L."/>
            <person name="Qu L."/>
            <person name="Liu H."/>
            <person name="Sun Y."/>
            <person name="Le M."/>
            <person name="Wang Q."/>
            <person name="Wei S."/>
            <person name="Zheng Y."/>
            <person name="Lin W."/>
            <person name="Duan Y."/>
            <person name="Cao H."/>
            <person name="Xiong S."/>
            <person name="Wang X."/>
            <person name="Wei L."/>
            <person name="Li C."/>
            <person name="Ma Q."/>
            <person name="Ju M."/>
            <person name="Zhao R."/>
            <person name="Li G."/>
            <person name="Mu C."/>
            <person name="Tian Q."/>
            <person name="Mei H."/>
            <person name="Zhang T."/>
            <person name="Gao T."/>
            <person name="Zhang H."/>
        </authorList>
    </citation>
    <scope>NUCLEOTIDE SEQUENCE</scope>
    <source>
        <strain evidence="6">G02</strain>
    </source>
</reference>
<dbReference type="EMBL" id="JACGWJ010000002">
    <property type="protein sequence ID" value="KAL0437574.1"/>
    <property type="molecule type" value="Genomic_DNA"/>
</dbReference>
<dbReference type="PANTHER" id="PTHR32258">
    <property type="entry name" value="PROTEIN NETWORKED 4A"/>
    <property type="match status" value="1"/>
</dbReference>
<dbReference type="GO" id="GO:0003779">
    <property type="term" value="F:actin binding"/>
    <property type="evidence" value="ECO:0007669"/>
    <property type="project" value="InterPro"/>
</dbReference>
<dbReference type="InterPro" id="IPR011684">
    <property type="entry name" value="NAB"/>
</dbReference>
<keyword evidence="1 3" id="KW-0175">Coiled coil</keyword>
<name>A0AAW2W6X1_SESRA</name>
<dbReference type="Pfam" id="PF07765">
    <property type="entry name" value="KIP1"/>
    <property type="match status" value="1"/>
</dbReference>
<dbReference type="GO" id="GO:0005774">
    <property type="term" value="C:vacuolar membrane"/>
    <property type="evidence" value="ECO:0007669"/>
    <property type="project" value="TreeGrafter"/>
</dbReference>
<reference evidence="6" key="1">
    <citation type="submission" date="2020-06" db="EMBL/GenBank/DDBJ databases">
        <authorList>
            <person name="Li T."/>
            <person name="Hu X."/>
            <person name="Zhang T."/>
            <person name="Song X."/>
            <person name="Zhang H."/>
            <person name="Dai N."/>
            <person name="Sheng W."/>
            <person name="Hou X."/>
            <person name="Wei L."/>
        </authorList>
    </citation>
    <scope>NUCLEOTIDE SEQUENCE</scope>
    <source>
        <strain evidence="6">G02</strain>
        <tissue evidence="6">Leaf</tissue>
    </source>
</reference>
<feature type="compositionally biased region" description="Low complexity" evidence="4">
    <location>
        <begin position="137"/>
        <end position="146"/>
    </location>
</feature>
<sequence length="243" mass="28685">MLELKNKDSSHWWWFDSHNKDNPNRSPWLHSGLSELDKKTTMMLKLIEEDADSFAKRAEMYYKKRPELISMVEDFIEHIVHWLSDMIKSDQNLEAISSPHVHPHYLSTYGSYAEAYGPEESNESEVDDPEEEEETVQDQTESQTEELSSCSRNEELMRLRQELERLIEENKVQREQLMQKDEEKRDVIRQLSLSMDLLREEKMKQGRYVAEKAPKRESSLELNRLKSISLGSCSVDLPNHRVI</sequence>
<organism evidence="6">
    <name type="scientific">Sesamum radiatum</name>
    <name type="common">Black benniseed</name>
    <dbReference type="NCBI Taxonomy" id="300843"/>
    <lineage>
        <taxon>Eukaryota</taxon>
        <taxon>Viridiplantae</taxon>
        <taxon>Streptophyta</taxon>
        <taxon>Embryophyta</taxon>
        <taxon>Tracheophyta</taxon>
        <taxon>Spermatophyta</taxon>
        <taxon>Magnoliopsida</taxon>
        <taxon>eudicotyledons</taxon>
        <taxon>Gunneridae</taxon>
        <taxon>Pentapetalae</taxon>
        <taxon>asterids</taxon>
        <taxon>lamiids</taxon>
        <taxon>Lamiales</taxon>
        <taxon>Pedaliaceae</taxon>
        <taxon>Sesamum</taxon>
    </lineage>
</organism>
<comment type="caution">
    <text evidence="6">The sequence shown here is derived from an EMBL/GenBank/DDBJ whole genome shotgun (WGS) entry which is preliminary data.</text>
</comment>
<feature type="region of interest" description="Disordered" evidence="4">
    <location>
        <begin position="117"/>
        <end position="151"/>
    </location>
</feature>
<dbReference type="InterPro" id="IPR051861">
    <property type="entry name" value="NET_actin-binding_domain"/>
</dbReference>
<evidence type="ECO:0000256" key="2">
    <source>
        <dbReference type="ARBA" id="ARBA00038006"/>
    </source>
</evidence>
<evidence type="ECO:0000259" key="5">
    <source>
        <dbReference type="PROSITE" id="PS51774"/>
    </source>
</evidence>
<evidence type="ECO:0000256" key="4">
    <source>
        <dbReference type="SAM" id="MobiDB-lite"/>
    </source>
</evidence>